<accession>A0ABV5T8R0</accession>
<dbReference type="InterPro" id="IPR012737">
    <property type="entry name" value="DhaK_L_YcgS"/>
</dbReference>
<organism evidence="5 6">
    <name type="scientific">Streptosporangium vulgare</name>
    <dbReference type="NCBI Taxonomy" id="46190"/>
    <lineage>
        <taxon>Bacteria</taxon>
        <taxon>Bacillati</taxon>
        <taxon>Actinomycetota</taxon>
        <taxon>Actinomycetes</taxon>
        <taxon>Streptosporangiales</taxon>
        <taxon>Streptosporangiaceae</taxon>
        <taxon>Streptosporangium</taxon>
    </lineage>
</organism>
<feature type="domain" description="DhaL" evidence="4">
    <location>
        <begin position="45"/>
        <end position="245"/>
    </location>
</feature>
<dbReference type="NCBIfam" id="TIGR02365">
    <property type="entry name" value="dha_L_ycgS"/>
    <property type="match status" value="1"/>
</dbReference>
<dbReference type="InterPro" id="IPR004007">
    <property type="entry name" value="DhaL_dom"/>
</dbReference>
<keyword evidence="1 5" id="KW-0808">Transferase</keyword>
<dbReference type="Pfam" id="PF02734">
    <property type="entry name" value="Dak2"/>
    <property type="match status" value="1"/>
</dbReference>
<dbReference type="SUPFAM" id="SSF101473">
    <property type="entry name" value="DhaL-like"/>
    <property type="match status" value="1"/>
</dbReference>
<dbReference type="InterPro" id="IPR036117">
    <property type="entry name" value="DhaL_dom_sf"/>
</dbReference>
<name>A0ABV5T8R0_9ACTN</name>
<sequence>MASEADAGTSTAPGIDTGTGTRTNTTGPNTDTDTDAEMNTALDTALFTAWIEETARTVAAEKDWLTALDAAIGDADHGANLDRGLTAVATALAAGEPGTPGPLLVLVGNTLIRKVGGASGPLYGTAFREAGKALGDTPEVSVAQLHAALEAGLAGIRKLGSAAEGDKTMVDALAPAVRALEQAVQDGKDPAEAIGAAAEAARVGAEATIPMQARKGRASYLGPRSVGHEDPGAASTALILSALHTVTAR</sequence>
<dbReference type="RefSeq" id="WP_344747200.1">
    <property type="nucleotide sequence ID" value="NZ_BAAAWW010000120.1"/>
</dbReference>
<evidence type="ECO:0000256" key="3">
    <source>
        <dbReference type="SAM" id="MobiDB-lite"/>
    </source>
</evidence>
<gene>
    <name evidence="5" type="primary">dhaL</name>
    <name evidence="5" type="ORF">ACFFRH_03355</name>
</gene>
<evidence type="ECO:0000313" key="5">
    <source>
        <dbReference type="EMBL" id="MFB9674515.1"/>
    </source>
</evidence>
<reference evidence="5 6" key="1">
    <citation type="submission" date="2024-09" db="EMBL/GenBank/DDBJ databases">
        <authorList>
            <person name="Sun Q."/>
            <person name="Mori K."/>
        </authorList>
    </citation>
    <scope>NUCLEOTIDE SEQUENCE [LARGE SCALE GENOMIC DNA]</scope>
    <source>
        <strain evidence="5 6">JCM 3028</strain>
    </source>
</reference>
<dbReference type="Gene3D" id="1.25.40.340">
    <property type="match status" value="1"/>
</dbReference>
<evidence type="ECO:0000259" key="4">
    <source>
        <dbReference type="PROSITE" id="PS51480"/>
    </source>
</evidence>
<comment type="caution">
    <text evidence="5">The sequence shown here is derived from an EMBL/GenBank/DDBJ whole genome shotgun (WGS) entry which is preliminary data.</text>
</comment>
<dbReference type="SMART" id="SM01120">
    <property type="entry name" value="Dak2"/>
    <property type="match status" value="1"/>
</dbReference>
<dbReference type="Proteomes" id="UP001589610">
    <property type="component" value="Unassembled WGS sequence"/>
</dbReference>
<dbReference type="PROSITE" id="PS51480">
    <property type="entry name" value="DHAL"/>
    <property type="match status" value="1"/>
</dbReference>
<proteinExistence type="predicted"/>
<protein>
    <submittedName>
        <fullName evidence="5">Dihydroxyacetone kinase subunit DhaL</fullName>
        <ecNumber evidence="5">2.7.1.121</ecNumber>
    </submittedName>
</protein>
<evidence type="ECO:0000313" key="6">
    <source>
        <dbReference type="Proteomes" id="UP001589610"/>
    </source>
</evidence>
<dbReference type="GO" id="GO:0047324">
    <property type="term" value="F:phosphoenolpyruvate-glycerone phosphotransferase activity"/>
    <property type="evidence" value="ECO:0007669"/>
    <property type="project" value="UniProtKB-EC"/>
</dbReference>
<dbReference type="PANTHER" id="PTHR28629:SF4">
    <property type="entry name" value="TRIOKINASE_FMN CYCLASE"/>
    <property type="match status" value="1"/>
</dbReference>
<dbReference type="PANTHER" id="PTHR28629">
    <property type="entry name" value="TRIOKINASE/FMN CYCLASE"/>
    <property type="match status" value="1"/>
</dbReference>
<feature type="compositionally biased region" description="Low complexity" evidence="3">
    <location>
        <begin position="14"/>
        <end position="31"/>
    </location>
</feature>
<dbReference type="EC" id="2.7.1.121" evidence="5"/>
<keyword evidence="6" id="KW-1185">Reference proteome</keyword>
<evidence type="ECO:0000256" key="2">
    <source>
        <dbReference type="ARBA" id="ARBA00022777"/>
    </source>
</evidence>
<dbReference type="EMBL" id="JBHMBS010000001">
    <property type="protein sequence ID" value="MFB9674515.1"/>
    <property type="molecule type" value="Genomic_DNA"/>
</dbReference>
<feature type="region of interest" description="Disordered" evidence="3">
    <location>
        <begin position="1"/>
        <end position="36"/>
    </location>
</feature>
<evidence type="ECO:0000256" key="1">
    <source>
        <dbReference type="ARBA" id="ARBA00022679"/>
    </source>
</evidence>
<dbReference type="InterPro" id="IPR050861">
    <property type="entry name" value="Dihydroxyacetone_Kinase"/>
</dbReference>
<keyword evidence="2 5" id="KW-0418">Kinase</keyword>